<evidence type="ECO:0000313" key="2">
    <source>
        <dbReference type="EMBL" id="USG66406.1"/>
    </source>
</evidence>
<feature type="region of interest" description="Disordered" evidence="1">
    <location>
        <begin position="68"/>
        <end position="132"/>
    </location>
</feature>
<feature type="compositionally biased region" description="Basic and acidic residues" evidence="1">
    <location>
        <begin position="85"/>
        <end position="94"/>
    </location>
</feature>
<reference evidence="2" key="1">
    <citation type="submission" date="2022-06" db="EMBL/GenBank/DDBJ databases">
        <title>Genome sequencing of Brevibacillus sp. BB3-R1.</title>
        <authorList>
            <person name="Heo J."/>
            <person name="Lee D."/>
            <person name="Won M."/>
            <person name="Han B.-H."/>
            <person name="Hong S.-B."/>
            <person name="Kwon S.-W."/>
        </authorList>
    </citation>
    <scope>NUCLEOTIDE SEQUENCE</scope>
    <source>
        <strain evidence="2">BB3-R1</strain>
    </source>
</reference>
<evidence type="ECO:0000256" key="1">
    <source>
        <dbReference type="SAM" id="MobiDB-lite"/>
    </source>
</evidence>
<protein>
    <submittedName>
        <fullName evidence="2">Uncharacterized protein</fullName>
    </submittedName>
</protein>
<evidence type="ECO:0000313" key="3">
    <source>
        <dbReference type="Proteomes" id="UP001056500"/>
    </source>
</evidence>
<proteinExistence type="predicted"/>
<dbReference type="EMBL" id="CP098755">
    <property type="protein sequence ID" value="USG66406.1"/>
    <property type="molecule type" value="Genomic_DNA"/>
</dbReference>
<accession>A0ABY4WHX5</accession>
<dbReference type="RefSeq" id="WP_251873556.1">
    <property type="nucleotide sequence ID" value="NZ_CP098755.1"/>
</dbReference>
<organism evidence="2 3">
    <name type="scientific">Brevibacillus ruminantium</name>
    <dbReference type="NCBI Taxonomy" id="2950604"/>
    <lineage>
        <taxon>Bacteria</taxon>
        <taxon>Bacillati</taxon>
        <taxon>Bacillota</taxon>
        <taxon>Bacilli</taxon>
        <taxon>Bacillales</taxon>
        <taxon>Paenibacillaceae</taxon>
        <taxon>Brevibacillus</taxon>
    </lineage>
</organism>
<gene>
    <name evidence="2" type="ORF">NDK47_03620</name>
</gene>
<dbReference type="Proteomes" id="UP001056500">
    <property type="component" value="Chromosome"/>
</dbReference>
<name>A0ABY4WHX5_9BACL</name>
<feature type="compositionally biased region" description="Basic residues" evidence="1">
    <location>
        <begin position="119"/>
        <end position="132"/>
    </location>
</feature>
<sequence>MNRDIVAELLGKLSKRTGRQWTMDDLIKLAEKVPKNGAGNIDSVLNELGGMGLNLSDETKKKVKQQVKDGKPISPDQVNNLMIHPVKEKGEQKKGPTKASGNRASDKGKTPKSISLRERIKKMQSNKRRPLI</sequence>
<keyword evidence="3" id="KW-1185">Reference proteome</keyword>